<comment type="caution">
    <text evidence="1">The sequence shown here is derived from an EMBL/GenBank/DDBJ whole genome shotgun (WGS) entry which is preliminary data.</text>
</comment>
<organism evidence="1 2">
    <name type="scientific">Salipiger pallidus</name>
    <dbReference type="NCBI Taxonomy" id="1775170"/>
    <lineage>
        <taxon>Bacteria</taxon>
        <taxon>Pseudomonadati</taxon>
        <taxon>Pseudomonadota</taxon>
        <taxon>Alphaproteobacteria</taxon>
        <taxon>Rhodobacterales</taxon>
        <taxon>Roseobacteraceae</taxon>
        <taxon>Salipiger</taxon>
    </lineage>
</organism>
<dbReference type="InterPro" id="IPR003477">
    <property type="entry name" value="PemK-like"/>
</dbReference>
<protein>
    <recommendedName>
        <fullName evidence="3">Type II toxin-antitoxin system PemK/MazF family toxin</fullName>
    </recommendedName>
</protein>
<dbReference type="GO" id="GO:0003677">
    <property type="term" value="F:DNA binding"/>
    <property type="evidence" value="ECO:0007669"/>
    <property type="project" value="InterPro"/>
</dbReference>
<reference evidence="1" key="1">
    <citation type="journal article" date="2014" name="Int. J. Syst. Evol. Microbiol.">
        <title>Complete genome sequence of Corynebacterium casei LMG S-19264T (=DSM 44701T), isolated from a smear-ripened cheese.</title>
        <authorList>
            <consortium name="US DOE Joint Genome Institute (JGI-PGF)"/>
            <person name="Walter F."/>
            <person name="Albersmeier A."/>
            <person name="Kalinowski J."/>
            <person name="Ruckert C."/>
        </authorList>
    </citation>
    <scope>NUCLEOTIDE SEQUENCE</scope>
    <source>
        <strain evidence="1">CGMCC 1.15762</strain>
    </source>
</reference>
<keyword evidence="2" id="KW-1185">Reference proteome</keyword>
<sequence length="138" mass="15694">MQRFMAIKFHPGQGAVVRCDYTKGGFQPPEMVKIRPAVVLCQRPRFRKGLLTIVPLSTSAPAPQMNYHCKVHVGGLPGFPMPECWVKADMIATVSFERVDLFRLSRDRQTGRRTYLEKFLSTHDFEKVQACVRAALNL</sequence>
<gene>
    <name evidence="1" type="ORF">GCM10011415_06380</name>
</gene>
<evidence type="ECO:0000313" key="1">
    <source>
        <dbReference type="EMBL" id="GGG62750.1"/>
    </source>
</evidence>
<dbReference type="SUPFAM" id="SSF50118">
    <property type="entry name" value="Cell growth inhibitor/plasmid maintenance toxic component"/>
    <property type="match status" value="1"/>
</dbReference>
<dbReference type="AlphaFoldDB" id="A0A8J2ZH79"/>
<dbReference type="Gene3D" id="2.30.30.110">
    <property type="match status" value="1"/>
</dbReference>
<accession>A0A8J2ZH79</accession>
<dbReference type="Pfam" id="PF02452">
    <property type="entry name" value="PemK_toxin"/>
    <property type="match status" value="1"/>
</dbReference>
<dbReference type="InterPro" id="IPR011067">
    <property type="entry name" value="Plasmid_toxin/cell-grow_inhib"/>
</dbReference>
<evidence type="ECO:0008006" key="3">
    <source>
        <dbReference type="Google" id="ProtNLM"/>
    </source>
</evidence>
<dbReference type="EMBL" id="BMJV01000001">
    <property type="protein sequence ID" value="GGG62750.1"/>
    <property type="molecule type" value="Genomic_DNA"/>
</dbReference>
<reference evidence="1" key="2">
    <citation type="submission" date="2020-09" db="EMBL/GenBank/DDBJ databases">
        <authorList>
            <person name="Sun Q."/>
            <person name="Zhou Y."/>
        </authorList>
    </citation>
    <scope>NUCLEOTIDE SEQUENCE</scope>
    <source>
        <strain evidence="1">CGMCC 1.15762</strain>
    </source>
</reference>
<proteinExistence type="predicted"/>
<dbReference type="Proteomes" id="UP000617145">
    <property type="component" value="Unassembled WGS sequence"/>
</dbReference>
<evidence type="ECO:0000313" key="2">
    <source>
        <dbReference type="Proteomes" id="UP000617145"/>
    </source>
</evidence>
<name>A0A8J2ZH79_9RHOB</name>